<sequence>MRLTRPTVGMPRDGSTFRWCCQMWSTYGLVAWCQPIRGQGRLKGSVGVANQLQRVQRSAVRLITGADAMEYHAFVAPVRLRLNRTAKFNALVAEIPPPPPSRPMVRTPLRPATPFPAELFHAFPDACDTEIIDPLIVDAASLVGHCQRQGRGTQEGG</sequence>
<comment type="caution">
    <text evidence="1">The sequence shown here is derived from an EMBL/GenBank/DDBJ whole genome shotgun (WGS) entry which is preliminary data.</text>
</comment>
<protein>
    <submittedName>
        <fullName evidence="1">Uncharacterized protein</fullName>
    </submittedName>
</protein>
<reference evidence="1 2" key="1">
    <citation type="journal article" date="2024" name="J Genomics">
        <title>Draft genome sequencing and assembly of Favolaschia claudopus CIRM-BRFM 2984 isolated from oak limbs.</title>
        <authorList>
            <person name="Navarro D."/>
            <person name="Drula E."/>
            <person name="Chaduli D."/>
            <person name="Cazenave R."/>
            <person name="Ahrendt S."/>
            <person name="Wang J."/>
            <person name="Lipzen A."/>
            <person name="Daum C."/>
            <person name="Barry K."/>
            <person name="Grigoriev I.V."/>
            <person name="Favel A."/>
            <person name="Rosso M.N."/>
            <person name="Martin F."/>
        </authorList>
    </citation>
    <scope>NUCLEOTIDE SEQUENCE [LARGE SCALE GENOMIC DNA]</scope>
    <source>
        <strain evidence="1 2">CIRM-BRFM 2984</strain>
    </source>
</reference>
<evidence type="ECO:0000313" key="2">
    <source>
        <dbReference type="Proteomes" id="UP001362999"/>
    </source>
</evidence>
<accession>A0AAW0C683</accession>
<proteinExistence type="predicted"/>
<organism evidence="1 2">
    <name type="scientific">Favolaschia claudopus</name>
    <dbReference type="NCBI Taxonomy" id="2862362"/>
    <lineage>
        <taxon>Eukaryota</taxon>
        <taxon>Fungi</taxon>
        <taxon>Dikarya</taxon>
        <taxon>Basidiomycota</taxon>
        <taxon>Agaricomycotina</taxon>
        <taxon>Agaricomycetes</taxon>
        <taxon>Agaricomycetidae</taxon>
        <taxon>Agaricales</taxon>
        <taxon>Marasmiineae</taxon>
        <taxon>Mycenaceae</taxon>
        <taxon>Favolaschia</taxon>
    </lineage>
</organism>
<dbReference type="AlphaFoldDB" id="A0AAW0C683"/>
<gene>
    <name evidence="1" type="ORF">R3P38DRAFT_718726</name>
</gene>
<evidence type="ECO:0000313" key="1">
    <source>
        <dbReference type="EMBL" id="KAK7034210.1"/>
    </source>
</evidence>
<keyword evidence="2" id="KW-1185">Reference proteome</keyword>
<name>A0AAW0C683_9AGAR</name>
<dbReference type="Proteomes" id="UP001362999">
    <property type="component" value="Unassembled WGS sequence"/>
</dbReference>
<dbReference type="EMBL" id="JAWWNJ010000021">
    <property type="protein sequence ID" value="KAK7034210.1"/>
    <property type="molecule type" value="Genomic_DNA"/>
</dbReference>